<dbReference type="Gene3D" id="1.10.1070.20">
    <property type="match status" value="1"/>
</dbReference>
<dbReference type="AlphaFoldDB" id="A0A450VQE8"/>
<dbReference type="EMBL" id="CAADEZ010000021">
    <property type="protein sequence ID" value="VFJ44822.1"/>
    <property type="molecule type" value="Genomic_DNA"/>
</dbReference>
<evidence type="ECO:0008006" key="4">
    <source>
        <dbReference type="Google" id="ProtNLM"/>
    </source>
</evidence>
<evidence type="ECO:0000313" key="3">
    <source>
        <dbReference type="EMBL" id="VFK07004.1"/>
    </source>
</evidence>
<proteinExistence type="predicted"/>
<gene>
    <name evidence="1" type="ORF">BECKFM1743A_GA0114220_100215</name>
    <name evidence="3" type="ORF">BECKFM1743B_GA0114221_100299</name>
    <name evidence="2" type="ORF">BECKFM1743C_GA0114222_100305</name>
</gene>
<accession>A0A450VQE8</accession>
<evidence type="ECO:0000313" key="2">
    <source>
        <dbReference type="EMBL" id="VFJ45773.1"/>
    </source>
</evidence>
<organism evidence="3">
    <name type="scientific">Candidatus Kentrum sp. FM</name>
    <dbReference type="NCBI Taxonomy" id="2126340"/>
    <lineage>
        <taxon>Bacteria</taxon>
        <taxon>Pseudomonadati</taxon>
        <taxon>Pseudomonadota</taxon>
        <taxon>Gammaproteobacteria</taxon>
        <taxon>Candidatus Kentrum</taxon>
    </lineage>
</organism>
<protein>
    <recommendedName>
        <fullName evidence="4">HipA-like C-terminal domain-containing protein</fullName>
    </recommendedName>
</protein>
<name>A0A450VQE8_9GAMM</name>
<reference evidence="3" key="1">
    <citation type="submission" date="2019-02" db="EMBL/GenBank/DDBJ databases">
        <authorList>
            <person name="Gruber-Vodicka R. H."/>
            <person name="Seah K. B. B."/>
        </authorList>
    </citation>
    <scope>NUCLEOTIDE SEQUENCE</scope>
    <source>
        <strain evidence="1">BECK_BZ163</strain>
        <strain evidence="3">BECK_BZ164</strain>
        <strain evidence="2">BECK_BZ165</strain>
    </source>
</reference>
<dbReference type="EMBL" id="CAADFA010000030">
    <property type="protein sequence ID" value="VFJ45773.1"/>
    <property type="molecule type" value="Genomic_DNA"/>
</dbReference>
<dbReference type="EMBL" id="CAADFL010000029">
    <property type="protein sequence ID" value="VFK07004.1"/>
    <property type="molecule type" value="Genomic_DNA"/>
</dbReference>
<sequence length="241" mass="27691">MPHADYNLAVWRDQKGVLSPCIVPEGAYLILGNESLAFIYADYPEHKVRQVRDHTLDRIHTLLADPAIAFPPDWHPISATISTAYDLFLGYLLLDTWIANQDRHHENWGLIRHRERIYLAPTFDHAASMGQNETDARRKNRLQTGDQRQHISAYVKKARSAIYETTTSKKPLPTLDLFQKAAQRSPKSARTWLDRLRQIPDNDCQDLFERLPYGEITPCAKQFALELLALNKERLLGAPKP</sequence>
<evidence type="ECO:0000313" key="1">
    <source>
        <dbReference type="EMBL" id="VFJ44822.1"/>
    </source>
</evidence>